<comment type="similarity">
    <text evidence="1">Belongs to the glycosyltransferase 2 family.</text>
</comment>
<proteinExistence type="inferred from homology"/>
<evidence type="ECO:0000256" key="1">
    <source>
        <dbReference type="ARBA" id="ARBA00006739"/>
    </source>
</evidence>
<evidence type="ECO:0000313" key="6">
    <source>
        <dbReference type="EMBL" id="PSG89956.1"/>
    </source>
</evidence>
<sequence length="372" mass="41902">MILFFSLIFSLYGITILALVYGFSLVKTPKVKVEKTSTTFTVIIPFKDEAFNLPLLFQSISNLNYPKHLVEFILVNDNSEDHSVKLAEDFISKSSFQIKLIHSLKISASPKKEALTTAIHEAKHEWIITTDADCSFGPEWLKTYDAFIQTHAYKFIAGPVAYNTSSRLFHKFQQLDFSSLIGVTIGSFGLKNPIMCNGANLAFKASFFKALNGYHGNTTIASGDDVFLLEKAVKSNKTQVAYLKHNAATVYTKPVNTLKQLVAQRIRWGSKTSKSSIVLPKLLGLLVLITNALCLLSFLSISILTPTLVLFYWSLKIVVDALLIYKTLHFFNQANSMKFYVICALLYPFFTVYIAILSLFGGYKWKNRAYKR</sequence>
<evidence type="ECO:0000256" key="2">
    <source>
        <dbReference type="ARBA" id="ARBA00022676"/>
    </source>
</evidence>
<dbReference type="EMBL" id="PXOQ01000007">
    <property type="protein sequence ID" value="PSG89956.1"/>
    <property type="molecule type" value="Genomic_DNA"/>
</dbReference>
<dbReference type="Gene3D" id="3.90.550.10">
    <property type="entry name" value="Spore Coat Polysaccharide Biosynthesis Protein SpsA, Chain A"/>
    <property type="match status" value="1"/>
</dbReference>
<keyword evidence="4" id="KW-1133">Transmembrane helix</keyword>
<dbReference type="Proteomes" id="UP000238426">
    <property type="component" value="Unassembled WGS sequence"/>
</dbReference>
<dbReference type="PANTHER" id="PTHR43630:SF1">
    <property type="entry name" value="POLY-BETA-1,6-N-ACETYL-D-GLUCOSAMINE SYNTHASE"/>
    <property type="match status" value="1"/>
</dbReference>
<evidence type="ECO:0000313" key="7">
    <source>
        <dbReference type="Proteomes" id="UP000238426"/>
    </source>
</evidence>
<dbReference type="CDD" id="cd04192">
    <property type="entry name" value="GT_2_like_e"/>
    <property type="match status" value="1"/>
</dbReference>
<protein>
    <submittedName>
        <fullName evidence="6">Glycosyltransferase</fullName>
    </submittedName>
</protein>
<dbReference type="SUPFAM" id="SSF53448">
    <property type="entry name" value="Nucleotide-diphospho-sugar transferases"/>
    <property type="match status" value="1"/>
</dbReference>
<dbReference type="Pfam" id="PF00535">
    <property type="entry name" value="Glycos_transf_2"/>
    <property type="match status" value="1"/>
</dbReference>
<keyword evidence="7" id="KW-1185">Reference proteome</keyword>
<name>A0A2T1NBY1_9FLAO</name>
<dbReference type="InterPro" id="IPR001173">
    <property type="entry name" value="Glyco_trans_2-like"/>
</dbReference>
<evidence type="ECO:0000259" key="5">
    <source>
        <dbReference type="Pfam" id="PF00535"/>
    </source>
</evidence>
<feature type="transmembrane region" description="Helical" evidence="4">
    <location>
        <begin position="282"/>
        <end position="304"/>
    </location>
</feature>
<gene>
    <name evidence="6" type="ORF">C7H52_01410</name>
</gene>
<dbReference type="PANTHER" id="PTHR43630">
    <property type="entry name" value="POLY-BETA-1,6-N-ACETYL-D-GLUCOSAMINE SYNTHASE"/>
    <property type="match status" value="1"/>
</dbReference>
<dbReference type="GO" id="GO:0016757">
    <property type="term" value="F:glycosyltransferase activity"/>
    <property type="evidence" value="ECO:0007669"/>
    <property type="project" value="UniProtKB-KW"/>
</dbReference>
<dbReference type="InterPro" id="IPR029044">
    <property type="entry name" value="Nucleotide-diphossugar_trans"/>
</dbReference>
<keyword evidence="3 6" id="KW-0808">Transferase</keyword>
<dbReference type="AlphaFoldDB" id="A0A2T1NBY1"/>
<feature type="transmembrane region" description="Helical" evidence="4">
    <location>
        <begin position="340"/>
        <end position="363"/>
    </location>
</feature>
<evidence type="ECO:0000256" key="4">
    <source>
        <dbReference type="SAM" id="Phobius"/>
    </source>
</evidence>
<evidence type="ECO:0000256" key="3">
    <source>
        <dbReference type="ARBA" id="ARBA00022679"/>
    </source>
</evidence>
<reference evidence="6 7" key="1">
    <citation type="submission" date="2018-03" db="EMBL/GenBank/DDBJ databases">
        <title>Mesoflavibacter sp. HG37 and Mesoflavibacter sp. HG96 sp.nov., two marine bacteria isolated from seawater of Western Pacific Ocean.</title>
        <authorList>
            <person name="Cheng H."/>
            <person name="Wu Y.-H."/>
            <person name="Guo L.-L."/>
            <person name="Xu X.-W."/>
        </authorList>
    </citation>
    <scope>NUCLEOTIDE SEQUENCE [LARGE SCALE GENOMIC DNA]</scope>
    <source>
        <strain evidence="6 7">KCTC 32269</strain>
    </source>
</reference>
<keyword evidence="2" id="KW-0328">Glycosyltransferase</keyword>
<feature type="domain" description="Glycosyltransferase 2-like" evidence="5">
    <location>
        <begin position="41"/>
        <end position="192"/>
    </location>
</feature>
<accession>A0A2T1NBY1</accession>
<comment type="caution">
    <text evidence="6">The sequence shown here is derived from an EMBL/GenBank/DDBJ whole genome shotgun (WGS) entry which is preliminary data.</text>
</comment>
<dbReference type="OrthoDB" id="9805625at2"/>
<keyword evidence="4" id="KW-0812">Transmembrane</keyword>
<feature type="transmembrane region" description="Helical" evidence="4">
    <location>
        <begin position="6"/>
        <end position="26"/>
    </location>
</feature>
<dbReference type="RefSeq" id="WP_106462099.1">
    <property type="nucleotide sequence ID" value="NZ_PXOQ01000007.1"/>
</dbReference>
<keyword evidence="4" id="KW-0472">Membrane</keyword>
<organism evidence="6 7">
    <name type="scientific">Aurantibacter aestuarii</name>
    <dbReference type="NCBI Taxonomy" id="1266046"/>
    <lineage>
        <taxon>Bacteria</taxon>
        <taxon>Pseudomonadati</taxon>
        <taxon>Bacteroidota</taxon>
        <taxon>Flavobacteriia</taxon>
        <taxon>Flavobacteriales</taxon>
        <taxon>Flavobacteriaceae</taxon>
        <taxon>Aurantibacter</taxon>
    </lineage>
</organism>